<gene>
    <name evidence="2" type="ORF">HLA99_02445</name>
</gene>
<organism evidence="2 3">
    <name type="scientific">Microbacterium ulmi</name>
    <dbReference type="NCBI Taxonomy" id="179095"/>
    <lineage>
        <taxon>Bacteria</taxon>
        <taxon>Bacillati</taxon>
        <taxon>Actinomycetota</taxon>
        <taxon>Actinomycetes</taxon>
        <taxon>Micrococcales</taxon>
        <taxon>Microbacteriaceae</taxon>
        <taxon>Microbacterium</taxon>
    </lineage>
</organism>
<dbReference type="EMBL" id="JABEMB010000002">
    <property type="protein sequence ID" value="NNH02721.1"/>
    <property type="molecule type" value="Genomic_DNA"/>
</dbReference>
<keyword evidence="3" id="KW-1185">Reference proteome</keyword>
<accession>A0A7Y2LXN0</accession>
<comment type="caution">
    <text evidence="2">The sequence shown here is derived from an EMBL/GenBank/DDBJ whole genome shotgun (WGS) entry which is preliminary data.</text>
</comment>
<dbReference type="Proteomes" id="UP000543598">
    <property type="component" value="Unassembled WGS sequence"/>
</dbReference>
<reference evidence="2 3" key="1">
    <citation type="submission" date="2020-05" db="EMBL/GenBank/DDBJ databases">
        <title>MicrobeNet Type strains.</title>
        <authorList>
            <person name="Nicholson A.C."/>
        </authorList>
    </citation>
    <scope>NUCLEOTIDE SEQUENCE [LARGE SCALE GENOMIC DNA]</scope>
    <source>
        <strain evidence="2 3">JCM 14282</strain>
    </source>
</reference>
<name>A0A7Y2LXN0_9MICO</name>
<evidence type="ECO:0000256" key="1">
    <source>
        <dbReference type="SAM" id="MobiDB-lite"/>
    </source>
</evidence>
<dbReference type="AlphaFoldDB" id="A0A7Y2LXN0"/>
<protein>
    <submittedName>
        <fullName evidence="2">Asp23/Gls24 family envelope stress response protein</fullName>
    </submittedName>
</protein>
<evidence type="ECO:0000313" key="3">
    <source>
        <dbReference type="Proteomes" id="UP000543598"/>
    </source>
</evidence>
<proteinExistence type="predicted"/>
<sequence length="208" mass="22090">MTDQRAPDPRRLGFEPDDLGGHTMDELSDYLDAGRVPRNPSIEEHAGCRLALDALERLRGLTSALLAADAAAEPPADEGWVKRVLGGIALDARSGRRIPFADPDDSADLGITEGAVRGLIRAAENAFPGVLIGSCRLDGDVTLPGAPIRVEIDTSVPYGEPIPHLASRLRAEIAGRLRLHTELNVVGIDITVYDIRSLPGPDPEGSAP</sequence>
<dbReference type="RefSeq" id="WP_167039974.1">
    <property type="nucleotide sequence ID" value="NZ_BAAANA010000003.1"/>
</dbReference>
<feature type="region of interest" description="Disordered" evidence="1">
    <location>
        <begin position="1"/>
        <end position="25"/>
    </location>
</feature>
<evidence type="ECO:0000313" key="2">
    <source>
        <dbReference type="EMBL" id="NNH02721.1"/>
    </source>
</evidence>